<organism evidence="1 2">
    <name type="scientific">Dactylosporangium siamense</name>
    <dbReference type="NCBI Taxonomy" id="685454"/>
    <lineage>
        <taxon>Bacteria</taxon>
        <taxon>Bacillati</taxon>
        <taxon>Actinomycetota</taxon>
        <taxon>Actinomycetes</taxon>
        <taxon>Micromonosporales</taxon>
        <taxon>Micromonosporaceae</taxon>
        <taxon>Dactylosporangium</taxon>
    </lineage>
</organism>
<proteinExistence type="predicted"/>
<dbReference type="EMBL" id="BONQ01000048">
    <property type="protein sequence ID" value="GIG44998.1"/>
    <property type="molecule type" value="Genomic_DNA"/>
</dbReference>
<keyword evidence="2" id="KW-1185">Reference proteome</keyword>
<dbReference type="AlphaFoldDB" id="A0A919UBU4"/>
<comment type="caution">
    <text evidence="1">The sequence shown here is derived from an EMBL/GenBank/DDBJ whole genome shotgun (WGS) entry which is preliminary data.</text>
</comment>
<reference evidence="1" key="1">
    <citation type="submission" date="2021-01" db="EMBL/GenBank/DDBJ databases">
        <title>Whole genome shotgun sequence of Dactylosporangium siamense NBRC 106093.</title>
        <authorList>
            <person name="Komaki H."/>
            <person name="Tamura T."/>
        </authorList>
    </citation>
    <scope>NUCLEOTIDE SEQUENCE</scope>
    <source>
        <strain evidence="1">NBRC 106093</strain>
    </source>
</reference>
<accession>A0A919UBU4</accession>
<sequence length="44" mass="4710">MFTACESTLADVIPQGSSLTIWATIDGGLTFYRKVYVGTGRLVA</sequence>
<gene>
    <name evidence="1" type="ORF">Dsi01nite_030390</name>
</gene>
<evidence type="ECO:0000313" key="2">
    <source>
        <dbReference type="Proteomes" id="UP000660611"/>
    </source>
</evidence>
<name>A0A919UBU4_9ACTN</name>
<protein>
    <submittedName>
        <fullName evidence="1">Uncharacterized protein</fullName>
    </submittedName>
</protein>
<evidence type="ECO:0000313" key="1">
    <source>
        <dbReference type="EMBL" id="GIG44998.1"/>
    </source>
</evidence>
<dbReference type="Proteomes" id="UP000660611">
    <property type="component" value="Unassembled WGS sequence"/>
</dbReference>